<feature type="region of interest" description="Disordered" evidence="1">
    <location>
        <begin position="837"/>
        <end position="892"/>
    </location>
</feature>
<feature type="region of interest" description="Disordered" evidence="1">
    <location>
        <begin position="1535"/>
        <end position="1559"/>
    </location>
</feature>
<dbReference type="EMBL" id="CP056067">
    <property type="protein sequence ID" value="UKJ89637.2"/>
    <property type="molecule type" value="Genomic_DNA"/>
</dbReference>
<feature type="transmembrane region" description="Helical" evidence="2">
    <location>
        <begin position="924"/>
        <end position="940"/>
    </location>
</feature>
<evidence type="ECO:0000256" key="1">
    <source>
        <dbReference type="SAM" id="MobiDB-lite"/>
    </source>
</evidence>
<dbReference type="OrthoDB" id="361569at2759"/>
<feature type="compositionally biased region" description="Basic and acidic residues" evidence="1">
    <location>
        <begin position="881"/>
        <end position="892"/>
    </location>
</feature>
<feature type="compositionally biased region" description="Polar residues" evidence="1">
    <location>
        <begin position="338"/>
        <end position="359"/>
    </location>
</feature>
<feature type="transmembrane region" description="Helical" evidence="2">
    <location>
        <begin position="952"/>
        <end position="975"/>
    </location>
</feature>
<feature type="compositionally biased region" description="Low complexity" evidence="1">
    <location>
        <begin position="1535"/>
        <end position="1547"/>
    </location>
</feature>
<dbReference type="Proteomes" id="UP000244803">
    <property type="component" value="Chromosome 4"/>
</dbReference>
<organism evidence="3 4">
    <name type="scientific">Theileria orientalis</name>
    <dbReference type="NCBI Taxonomy" id="68886"/>
    <lineage>
        <taxon>Eukaryota</taxon>
        <taxon>Sar</taxon>
        <taxon>Alveolata</taxon>
        <taxon>Apicomplexa</taxon>
        <taxon>Aconoidasida</taxon>
        <taxon>Piroplasmida</taxon>
        <taxon>Theileriidae</taxon>
        <taxon>Theileria</taxon>
    </lineage>
</organism>
<sequence>MEDIFVNPESQSQLDSVVRQIENRISEEVSEHKLELLSEICKTGYMGDLELKIEGGVKEILNELNKFYTKLEKKEIDPYLKSVRVELVSNESEENGVKIEDNSNISAGKQQYTRQGQRDVKRRIIAQEGMSTKSIYLKNYWSSVCSFFYLTDFNKILNSATSSNHRRDDGEDEDIIYPSDIARFLRYSESYYNLDLIRKLDFKGKRRLSESSILASLRAFFQSQAEEKFSPLELSLNLLEFMLKNHQISSHKQYQLVLSNAYHYIHKTLVTNAANIDSEREGSNKTLATNAVYQSSSLFNERGSHTDNNGIKESTLIVNTVGTAERNCPNITINNGTVHNTLKSNQNGENTHTNSNKGISSTTNTNSEISRCNHTNSTSNTNRTNNADNGNGVVQGNHARNESDTNNNTNRTNESNDNMNGVVEIVENCSDSGILKVEFEEMNGILEKERKCKLEEERLKQIDKFKRLNKEYGIRILFLLYKSQNQLGNRRGSEQSPKNQVSKEEAAMNEVIDRAYFLCLFNLYKLSAGDYFKKIHILYFHVKKLFFNRLEAGHSIYKMIQQYKYIIQYNEKQLWKNRMGSIKWRNMSFSRGSRKGRNKRLDKYMNALLTSIGNIALNENNLEQQLDKYVKKFFVVLAKHMDLAAVKHVYAMNTKSYNEHEVEEIYATYERYVNRRFSDMFYKELQGFLVEITCYICTHEGCPTWMNKLLLLYGDMLSVLSLNLHKNTSNLQVNESMNFLTNGVFDQKFLTVLASTLLIIVNRLYYCRYEYVVNSGYRGASGVVSAKEGGVGASKPVRVASGSVDGSGSVVHVSINGTGNEAGHRFFNGAGIPTNSTFTRTGNRVPRSSTNVGPRSSVNGEGTCVKSGVASSGRVSNADAKTPRNNERNDAFDTRGGSVYTNCLKEMELTKGYSLVLNRAISRIYTNLAFIIYYLIHYLISDHSNQDAKTAYFLYVSFSQTIVIMLSSFITITMYSEEKERVTSDSDSASVYSGTSFTTSCSGSSGSSGFCCGEDSVSSSTNSAHGSRVGRGTSIGSEGGSSAGDKGASVSVVTVENNVRTRSSSAVSAASADSARSGVSGYSVCKTGSVIGSEGDVKSFGIRSIRRRDGTGSGSNDGNRRSGNDGVGRSANKVTGSSSEARRDGSVSGRSCEVAVSVEALAGLAELTGLTGLRGTGTRRVKVELSYLLHVLKEETELSDLRKNQHRMEFHEKEGGSVSGDHDKGSGIANYEKEDLIETISKNVMEYYYTYNNIVDSLLQMESLFRENGVAIDEELIPKKLSGYIYVATDGMQFGDSRVSINLNIASTIFNKMIQLYNPTFRRKIMDDLKIIHSEDHLLSEEGVAMLKKLFESFNGREEEVYDRCTLQESPKAAAEGNYAYKRRLVFASAVLSLMKESLNKCVNSIIGKDFKSPIMSLVYIHFKTHANLESNLYVLKEVLDDLVMPIFRGYRFFKIWPNPLIIHSFGPKGVLVERIEKRYPSKIFTEVTKKQEGSSGERRVGKLQTVENIYNNYASYSEHANSRLGGKNVLDVEGSVTSESSVPTSEDGMVRGKENDRPSEYYPVREIIRGNVPLVASLGMKKTASERNNISEDEGVPEENKMANKSRKRRLDKSDDVDKENKVDKGNRVYTEDEQGRVDRASKAPKLDEDDGLDASRKPGNGSRVETEVQEDNEDKEDGPENQEMSEKKDKSVRSEKAPKGDKADKPARMSTPDKVDTEPGVNGMRELSPSEKLRSESDKPTNDGERTGRRSSAVDRSSSRANNEEFMFLERGDLLEYVRYTSELEHYMKTRDMFNYRDLVAKYDESPEYHFMTTHKALYLKLLKKYSGIDHSNTFDIESYNIKILLEQLEVINCASMIFPRSLDVPFLAIIKNFELLLSLQDVKRFSENYSFSEDDNTIVINPGKGAGIVLSTIVANTTRSVNLETISNASSNSNASGSTNVGDHEGCQPGGVTNQIQLLDVVKRLMYLLYITIHKYNQFMNKNDVTMKYLDRSLIFFNEYERVEYRRSEAEVENSFSYKVNTRVKLMHFIRIALILIILKRGLLIPSALLFSDYYVMIHYLSGSYKINSLLSLTNKIEEFITFYPSNEEIRNPSTHLYLIYLQIKILDRIIKNVPVPQHLFEKIYSKIMINYKHYVEVLINNKLSMTDGAGEGGKVGKELTIGCAKIKSKVASKRVKNTMNYLNQMFVSKYDTNTMDDELIIVYYKMHCARLRLYYLNPNLHHISAPFSFSSEYNTLFSTGEITNLMNNNMIEEWSNAVEKVSLSNKIDKQKVLQDIIGFLTKIKDSSDKDIGCLVCYKLAYYYFHTGDVEKSIRFLEEMNEKIIIPNEFIRFAVNFEITFIKSCKKMMTNTCRILIGLTCDVVYNAKLVQDRHVMSFTKKFNQSLLDNEPGKKKTKTRNKVFKKAPGEWIYTGLDKLPKLDNIFRLVKLHISILQKLNKKFKEVSEKDKMSLLCTTLSHVQNVILNTLTYCFMLLVYACPHVLSLTVMNQVLDLEDMVAIAQSTIVTKTKQSRKMYMAETLNKLITTKADEKNAYAYLERTKIFHHASITSEYDAMTTTLDLRILRQLHALWTLKLYNKPATVTAKLSEIFVDACNRVLYIVPLEESILENAQTIKLPSGEQVKISDEWAANQRITTAQKASAAFNEAISKRN</sequence>
<feature type="compositionally biased region" description="Low complexity" evidence="1">
    <location>
        <begin position="404"/>
        <end position="418"/>
    </location>
</feature>
<feature type="compositionally biased region" description="Basic and acidic residues" evidence="1">
    <location>
        <begin position="1549"/>
        <end position="1559"/>
    </location>
</feature>
<feature type="region of interest" description="Disordered" evidence="1">
    <location>
        <begin position="1019"/>
        <end position="1049"/>
    </location>
</feature>
<proteinExistence type="predicted"/>
<feature type="compositionally biased region" description="Polar residues" evidence="1">
    <location>
        <begin position="837"/>
        <end position="860"/>
    </location>
</feature>
<feature type="region of interest" description="Disordered" evidence="1">
    <location>
        <begin position="1584"/>
        <end position="1762"/>
    </location>
</feature>
<gene>
    <name evidence="3" type="ORF">MACJ_002889</name>
</gene>
<keyword evidence="2" id="KW-0812">Transmembrane</keyword>
<feature type="compositionally biased region" description="Basic and acidic residues" evidence="1">
    <location>
        <begin position="1613"/>
        <end position="1648"/>
    </location>
</feature>
<protein>
    <submittedName>
        <fullName evidence="3">Uncharacterized protein</fullName>
    </submittedName>
</protein>
<feature type="compositionally biased region" description="Acidic residues" evidence="1">
    <location>
        <begin position="1669"/>
        <end position="1682"/>
    </location>
</feature>
<accession>A0A976M6Z1</accession>
<feature type="region of interest" description="Disordered" evidence="1">
    <location>
        <begin position="338"/>
        <end position="418"/>
    </location>
</feature>
<keyword evidence="2" id="KW-0472">Membrane</keyword>
<feature type="region of interest" description="Disordered" evidence="1">
    <location>
        <begin position="1102"/>
        <end position="1149"/>
    </location>
</feature>
<name>A0A976M6Z1_THEOR</name>
<keyword evidence="2" id="KW-1133">Transmembrane helix</keyword>
<feature type="compositionally biased region" description="Basic and acidic residues" evidence="1">
    <location>
        <begin position="1730"/>
        <end position="1750"/>
    </location>
</feature>
<feature type="compositionally biased region" description="Low complexity" evidence="1">
    <location>
        <begin position="360"/>
        <end position="391"/>
    </location>
</feature>
<evidence type="ECO:0000313" key="3">
    <source>
        <dbReference type="EMBL" id="UKJ89637.2"/>
    </source>
</evidence>
<evidence type="ECO:0000256" key="2">
    <source>
        <dbReference type="SAM" id="Phobius"/>
    </source>
</evidence>
<reference evidence="3" key="1">
    <citation type="submission" date="2022-07" db="EMBL/GenBank/DDBJ databases">
        <title>Evaluation of T. orientalis genome assembly methods using nanopore sequencing and analysis of variation between genomes.</title>
        <authorList>
            <person name="Yam J."/>
            <person name="Micallef M.L."/>
            <person name="Liu M."/>
            <person name="Djordjevic S.P."/>
            <person name="Bogema D.R."/>
            <person name="Jenkins C."/>
        </authorList>
    </citation>
    <scope>NUCLEOTIDE SEQUENCE</scope>
    <source>
        <strain evidence="3">Fish Creek</strain>
    </source>
</reference>
<evidence type="ECO:0000313" key="4">
    <source>
        <dbReference type="Proteomes" id="UP000244803"/>
    </source>
</evidence>
<feature type="compositionally biased region" description="Basic and acidic residues" evidence="1">
    <location>
        <begin position="1686"/>
        <end position="1719"/>
    </location>
</feature>
<feature type="compositionally biased region" description="Low complexity" evidence="1">
    <location>
        <begin position="1752"/>
        <end position="1762"/>
    </location>
</feature>